<feature type="transmembrane region" description="Helical" evidence="12">
    <location>
        <begin position="9"/>
        <end position="29"/>
    </location>
</feature>
<keyword evidence="3 10" id="KW-1003">Cell membrane</keyword>
<feature type="binding site" evidence="11">
    <location>
        <position position="114"/>
    </location>
    <ligand>
        <name>K(+)</name>
        <dbReference type="ChEBI" id="CHEBI:29103"/>
    </ligand>
</feature>
<evidence type="ECO:0000256" key="12">
    <source>
        <dbReference type="SAM" id="Phobius"/>
    </source>
</evidence>
<evidence type="ECO:0000256" key="3">
    <source>
        <dbReference type="ARBA" id="ARBA00022475"/>
    </source>
</evidence>
<evidence type="ECO:0000256" key="1">
    <source>
        <dbReference type="ARBA" id="ARBA00004651"/>
    </source>
</evidence>
<dbReference type="InterPro" id="IPR004772">
    <property type="entry name" value="TrkH"/>
</dbReference>
<keyword evidence="7 12" id="KW-1133">Transmembrane helix</keyword>
<keyword evidence="14" id="KW-1185">Reference proteome</keyword>
<dbReference type="RefSeq" id="WP_115670212.1">
    <property type="nucleotide sequence ID" value="NZ_UEYP01000004.1"/>
</dbReference>
<reference evidence="14" key="1">
    <citation type="submission" date="2018-07" db="EMBL/GenBank/DDBJ databases">
        <authorList>
            <person name="Peiro R."/>
            <person name="Begona"/>
            <person name="Cbmso G."/>
            <person name="Lopez M."/>
            <person name="Gonzalez S."/>
        </authorList>
    </citation>
    <scope>NUCLEOTIDE SEQUENCE [LARGE SCALE GENOMIC DNA]</scope>
</reference>
<feature type="transmembrane region" description="Helical" evidence="12">
    <location>
        <begin position="393"/>
        <end position="418"/>
    </location>
</feature>
<dbReference type="InterPro" id="IPR003445">
    <property type="entry name" value="Cat_transpt"/>
</dbReference>
<keyword evidence="4 10" id="KW-0633">Potassium transport</keyword>
<feature type="transmembrane region" description="Helical" evidence="12">
    <location>
        <begin position="457"/>
        <end position="482"/>
    </location>
</feature>
<evidence type="ECO:0000256" key="11">
    <source>
        <dbReference type="PIRSR" id="PIRSR006247-1"/>
    </source>
</evidence>
<feature type="binding site" evidence="11">
    <location>
        <position position="317"/>
    </location>
    <ligand>
        <name>K(+)</name>
        <dbReference type="ChEBI" id="CHEBI:29103"/>
    </ligand>
</feature>
<evidence type="ECO:0000256" key="8">
    <source>
        <dbReference type="ARBA" id="ARBA00023065"/>
    </source>
</evidence>
<protein>
    <recommendedName>
        <fullName evidence="10">Trk system potassium uptake protein</fullName>
    </recommendedName>
</protein>
<dbReference type="PANTHER" id="PTHR32024:SF3">
    <property type="entry name" value="TRK SYSTEM POTASSIUM UPTAKE PROTEIN"/>
    <property type="match status" value="1"/>
</dbReference>
<feature type="transmembrane region" description="Helical" evidence="12">
    <location>
        <begin position="273"/>
        <end position="293"/>
    </location>
</feature>
<feature type="transmembrane region" description="Helical" evidence="12">
    <location>
        <begin position="237"/>
        <end position="261"/>
    </location>
</feature>
<feature type="transmembrane region" description="Helical" evidence="12">
    <location>
        <begin position="41"/>
        <end position="59"/>
    </location>
</feature>
<accession>A0A376AIN8</accession>
<dbReference type="EMBL" id="UEYP01000004">
    <property type="protein sequence ID" value="SSC67655.1"/>
    <property type="molecule type" value="Genomic_DNA"/>
</dbReference>
<dbReference type="GO" id="GO:0046872">
    <property type="term" value="F:metal ion binding"/>
    <property type="evidence" value="ECO:0007669"/>
    <property type="project" value="UniProtKB-KW"/>
</dbReference>
<evidence type="ECO:0000256" key="6">
    <source>
        <dbReference type="ARBA" id="ARBA00022958"/>
    </source>
</evidence>
<evidence type="ECO:0000256" key="7">
    <source>
        <dbReference type="ARBA" id="ARBA00022989"/>
    </source>
</evidence>
<dbReference type="OrthoDB" id="9810952at2"/>
<dbReference type="GO" id="GO:0015379">
    <property type="term" value="F:potassium:chloride symporter activity"/>
    <property type="evidence" value="ECO:0007669"/>
    <property type="project" value="InterPro"/>
</dbReference>
<feature type="binding site" evidence="11">
    <location>
        <position position="113"/>
    </location>
    <ligand>
        <name>K(+)</name>
        <dbReference type="ChEBI" id="CHEBI:29103"/>
    </ligand>
</feature>
<comment type="function">
    <text evidence="10">Low-affinity potassium transport system. Interacts with Trk system potassium uptake protein TrkA.</text>
</comment>
<evidence type="ECO:0000256" key="10">
    <source>
        <dbReference type="PIRNR" id="PIRNR006247"/>
    </source>
</evidence>
<organism evidence="13 14">
    <name type="scientific">Ciceribacter selenitireducens ATCC BAA-1503</name>
    <dbReference type="NCBI Taxonomy" id="1336235"/>
    <lineage>
        <taxon>Bacteria</taxon>
        <taxon>Pseudomonadati</taxon>
        <taxon>Pseudomonadota</taxon>
        <taxon>Alphaproteobacteria</taxon>
        <taxon>Hyphomicrobiales</taxon>
        <taxon>Rhizobiaceae</taxon>
        <taxon>Ciceribacter</taxon>
    </lineage>
</organism>
<dbReference type="AlphaFoldDB" id="A0A376AIN8"/>
<dbReference type="PIRSF" id="PIRSF006247">
    <property type="entry name" value="TrkH"/>
    <property type="match status" value="1"/>
</dbReference>
<keyword evidence="9 10" id="KW-0472">Membrane</keyword>
<keyword evidence="8 10" id="KW-0406">Ion transport</keyword>
<keyword evidence="2 10" id="KW-0813">Transport</keyword>
<keyword evidence="11" id="KW-0479">Metal-binding</keyword>
<dbReference type="GO" id="GO:0005886">
    <property type="term" value="C:plasma membrane"/>
    <property type="evidence" value="ECO:0007669"/>
    <property type="project" value="UniProtKB-SubCell"/>
</dbReference>
<feature type="binding site" evidence="11">
    <location>
        <position position="434"/>
    </location>
    <ligand>
        <name>K(+)</name>
        <dbReference type="ChEBI" id="CHEBI:29103"/>
    </ligand>
</feature>
<evidence type="ECO:0000256" key="9">
    <source>
        <dbReference type="ARBA" id="ARBA00023136"/>
    </source>
</evidence>
<dbReference type="PANTHER" id="PTHR32024">
    <property type="entry name" value="TRK SYSTEM POTASSIUM UPTAKE PROTEIN TRKG-RELATED"/>
    <property type="match status" value="1"/>
</dbReference>
<evidence type="ECO:0000313" key="13">
    <source>
        <dbReference type="EMBL" id="SSC67655.1"/>
    </source>
</evidence>
<name>A0A376AIN8_9HYPH</name>
<feature type="transmembrane region" description="Helical" evidence="12">
    <location>
        <begin position="71"/>
        <end position="93"/>
    </location>
</feature>
<feature type="transmembrane region" description="Helical" evidence="12">
    <location>
        <begin position="135"/>
        <end position="155"/>
    </location>
</feature>
<dbReference type="STRING" id="1336235.GCA_000518785_00963"/>
<keyword evidence="10" id="KW-0997">Cell inner membrane</keyword>
<proteinExistence type="inferred from homology"/>
<dbReference type="Proteomes" id="UP000254764">
    <property type="component" value="Unassembled WGS sequence"/>
</dbReference>
<dbReference type="Pfam" id="PF02386">
    <property type="entry name" value="TrkH"/>
    <property type="match status" value="1"/>
</dbReference>
<evidence type="ECO:0000256" key="2">
    <source>
        <dbReference type="ARBA" id="ARBA00022448"/>
    </source>
</evidence>
<evidence type="ECO:0000256" key="5">
    <source>
        <dbReference type="ARBA" id="ARBA00022692"/>
    </source>
</evidence>
<evidence type="ECO:0000256" key="4">
    <source>
        <dbReference type="ARBA" id="ARBA00022538"/>
    </source>
</evidence>
<sequence length="484" mass="52533">MNASLLRSVVYIAALCGLYLSTAMLVPAMVDLYYGHEDWRVFATCAFMVGGISLMAAMATRGVPPTFSKRLGFLLVNVLWAVFAVVGAVPFMFSGPELNFAQALFESMSGITTTGSSVISGLDTMPPGLLMWRSLLAWLGGIGIVALGLFVLPFLRVGGMSFFKMESSDTNDKPFARLATFTRAFMAIYVGITLLCAIAYDFAGMSHFDAINHAFSTVATAGFSTHDASFGYFQSDAILWVSTFFMTLCSLPFSILIVFAVRGRLDALRDPQILVFLGYVSAFAIATAVYNHVKNGVDLLEALTHSFFNFSSILSTTGFASQDYLLWGPFVVMAAFFATFMGGCSGSTAGGIKAYRFIILFNVITTGLKKLIYPNAVYSVRYGKQTVDAETQRTVFLFFSAYVFLWVMGSMVMAALGYDFATSTSAVITALSNVGPGVSTLIGPVGNFATFNDPELYLLSLMMLLGRLEVLSVLVLLMPIFWRT</sequence>
<gene>
    <name evidence="13" type="ORF">RHIZ70_3363</name>
</gene>
<feature type="transmembrane region" description="Helical" evidence="12">
    <location>
        <begin position="175"/>
        <end position="200"/>
    </location>
</feature>
<comment type="similarity">
    <text evidence="10">Belongs to the TrkH potassium transport family.</text>
</comment>
<evidence type="ECO:0000313" key="14">
    <source>
        <dbReference type="Proteomes" id="UP000254764"/>
    </source>
</evidence>
<feature type="binding site" evidence="11">
    <location>
        <position position="433"/>
    </location>
    <ligand>
        <name>K(+)</name>
        <dbReference type="ChEBI" id="CHEBI:29103"/>
    </ligand>
</feature>
<comment type="subcellular location">
    <subcellularLocation>
        <location evidence="10">Cell inner membrane</location>
        <topology evidence="10">Multi-pass membrane protein</topology>
    </subcellularLocation>
    <subcellularLocation>
        <location evidence="1">Cell membrane</location>
        <topology evidence="1">Multi-pass membrane protein</topology>
    </subcellularLocation>
</comment>
<feature type="binding site" evidence="11">
    <location>
        <position position="316"/>
    </location>
    <ligand>
        <name>K(+)</name>
        <dbReference type="ChEBI" id="CHEBI:29103"/>
    </ligand>
</feature>
<keyword evidence="5 12" id="KW-0812">Transmembrane</keyword>
<feature type="transmembrane region" description="Helical" evidence="12">
    <location>
        <begin position="425"/>
        <end position="445"/>
    </location>
</feature>
<keyword evidence="6 10" id="KW-0630">Potassium</keyword>
<feature type="transmembrane region" description="Helical" evidence="12">
    <location>
        <begin position="324"/>
        <end position="342"/>
    </location>
</feature>